<proteinExistence type="predicted"/>
<dbReference type="Proteomes" id="UP001162881">
    <property type="component" value="Unassembled WGS sequence"/>
</dbReference>
<sequence>MRAARVGGAFWAPPAPVAGRGPVIDRTAGSGGPEVDPWSLLDHAQTLIAQGDDEWIALARIAGLDVEVVSPGRHGLPGEDAAVLDARIAAQLMAPAYRDPFTGSPADILSTIALLADWRRTLAGNRGIVAASGMAWWKRREIRRFLWAPGQRLALTRRPAA</sequence>
<reference evidence="1" key="1">
    <citation type="submission" date="2022-03" db="EMBL/GenBank/DDBJ databases">
        <title>Identification of a novel bacterium isolated from mangrove sediments.</title>
        <authorList>
            <person name="Pan X."/>
        </authorList>
    </citation>
    <scope>NUCLEOTIDE SEQUENCE</scope>
    <source>
        <strain evidence="1">B1949</strain>
    </source>
</reference>
<gene>
    <name evidence="1" type="ORF">MTR62_21045</name>
</gene>
<accession>A0ABT0BJC5</accession>
<comment type="caution">
    <text evidence="1">The sequence shown here is derived from an EMBL/GenBank/DDBJ whole genome shotgun (WGS) entry which is preliminary data.</text>
</comment>
<dbReference type="EMBL" id="JALHLF010000248">
    <property type="protein sequence ID" value="MCJ2185154.1"/>
    <property type="molecule type" value="Genomic_DNA"/>
</dbReference>
<evidence type="ECO:0000313" key="1">
    <source>
        <dbReference type="EMBL" id="MCJ2185154.1"/>
    </source>
</evidence>
<dbReference type="GO" id="GO:0016740">
    <property type="term" value="F:transferase activity"/>
    <property type="evidence" value="ECO:0007669"/>
    <property type="project" value="UniProtKB-KW"/>
</dbReference>
<organism evidence="1 2">
    <name type="scientific">Novosphingobium organovorum</name>
    <dbReference type="NCBI Taxonomy" id="2930092"/>
    <lineage>
        <taxon>Bacteria</taxon>
        <taxon>Pseudomonadati</taxon>
        <taxon>Pseudomonadota</taxon>
        <taxon>Alphaproteobacteria</taxon>
        <taxon>Sphingomonadales</taxon>
        <taxon>Sphingomonadaceae</taxon>
        <taxon>Novosphingobium</taxon>
    </lineage>
</organism>
<feature type="non-terminal residue" evidence="1">
    <location>
        <position position="161"/>
    </location>
</feature>
<protein>
    <submittedName>
        <fullName evidence="1">Beta-3-deoxy-D-manno-oct-2-ulosonic acid transferase</fullName>
    </submittedName>
</protein>
<keyword evidence="1" id="KW-0808">Transferase</keyword>
<evidence type="ECO:0000313" key="2">
    <source>
        <dbReference type="Proteomes" id="UP001162881"/>
    </source>
</evidence>
<keyword evidence="2" id="KW-1185">Reference proteome</keyword>
<name>A0ABT0BJC5_9SPHN</name>